<evidence type="ECO:0000313" key="2">
    <source>
        <dbReference type="Proteomes" id="UP000076858"/>
    </source>
</evidence>
<name>A0A164HXP0_9CRUS</name>
<keyword evidence="2" id="KW-1185">Reference proteome</keyword>
<reference evidence="1 2" key="1">
    <citation type="submission" date="2016-03" db="EMBL/GenBank/DDBJ databases">
        <title>EvidentialGene: Evidence-directed Construction of Genes on Genomes.</title>
        <authorList>
            <person name="Gilbert D.G."/>
            <person name="Choi J.-H."/>
            <person name="Mockaitis K."/>
            <person name="Colbourne J."/>
            <person name="Pfrender M."/>
        </authorList>
    </citation>
    <scope>NUCLEOTIDE SEQUENCE [LARGE SCALE GENOMIC DNA]</scope>
    <source>
        <strain evidence="1 2">Xinb3</strain>
        <tissue evidence="1">Complete organism</tissue>
    </source>
</reference>
<sequence>MERKPLCNITNYKQHCRSAIKPKKHKEIPDIVEKPDELLSIQTIPLQLEDYNGGIPNDESH</sequence>
<dbReference type="EMBL" id="LRGB01009034">
    <property type="protein sequence ID" value="KZS00666.1"/>
    <property type="molecule type" value="Genomic_DNA"/>
</dbReference>
<organism evidence="1 2">
    <name type="scientific">Daphnia magna</name>
    <dbReference type="NCBI Taxonomy" id="35525"/>
    <lineage>
        <taxon>Eukaryota</taxon>
        <taxon>Metazoa</taxon>
        <taxon>Ecdysozoa</taxon>
        <taxon>Arthropoda</taxon>
        <taxon>Crustacea</taxon>
        <taxon>Branchiopoda</taxon>
        <taxon>Diplostraca</taxon>
        <taxon>Cladocera</taxon>
        <taxon>Anomopoda</taxon>
        <taxon>Daphniidae</taxon>
        <taxon>Daphnia</taxon>
    </lineage>
</organism>
<comment type="caution">
    <text evidence="1">The sequence shown here is derived from an EMBL/GenBank/DDBJ whole genome shotgun (WGS) entry which is preliminary data.</text>
</comment>
<accession>A0A164HXP0</accession>
<dbReference type="Proteomes" id="UP000076858">
    <property type="component" value="Unassembled WGS sequence"/>
</dbReference>
<proteinExistence type="predicted"/>
<evidence type="ECO:0000313" key="1">
    <source>
        <dbReference type="EMBL" id="KZS00666.1"/>
    </source>
</evidence>
<protein>
    <submittedName>
        <fullName evidence="1">Uncharacterized protein</fullName>
    </submittedName>
</protein>
<gene>
    <name evidence="1" type="ORF">APZ42_002953</name>
</gene>
<dbReference type="AlphaFoldDB" id="A0A164HXP0"/>